<dbReference type="Gene3D" id="3.40.50.1820">
    <property type="entry name" value="alpha/beta hydrolase"/>
    <property type="match status" value="1"/>
</dbReference>
<evidence type="ECO:0000313" key="4">
    <source>
        <dbReference type="Proteomes" id="UP000523955"/>
    </source>
</evidence>
<dbReference type="SUPFAM" id="SSF53474">
    <property type="entry name" value="alpha/beta-Hydrolases"/>
    <property type="match status" value="1"/>
</dbReference>
<dbReference type="Pfam" id="PF20434">
    <property type="entry name" value="BD-FAE"/>
    <property type="match status" value="1"/>
</dbReference>
<keyword evidence="4" id="KW-1185">Reference proteome</keyword>
<dbReference type="EMBL" id="JACKXE010000001">
    <property type="protein sequence ID" value="MBB6628407.1"/>
    <property type="molecule type" value="Genomic_DNA"/>
</dbReference>
<evidence type="ECO:0000259" key="2">
    <source>
        <dbReference type="Pfam" id="PF20434"/>
    </source>
</evidence>
<feature type="domain" description="BD-FAE-like" evidence="2">
    <location>
        <begin position="45"/>
        <end position="232"/>
    </location>
</feature>
<protein>
    <submittedName>
        <fullName evidence="3">Alpha/beta hydrolase</fullName>
    </submittedName>
</protein>
<dbReference type="PANTHER" id="PTHR48081:SF33">
    <property type="entry name" value="KYNURENINE FORMAMIDASE"/>
    <property type="match status" value="1"/>
</dbReference>
<dbReference type="AlphaFoldDB" id="A0A7X0VBX3"/>
<organism evidence="3 4">
    <name type="scientific">Nocardioides luti</name>
    <dbReference type="NCBI Taxonomy" id="2761101"/>
    <lineage>
        <taxon>Bacteria</taxon>
        <taxon>Bacillati</taxon>
        <taxon>Actinomycetota</taxon>
        <taxon>Actinomycetes</taxon>
        <taxon>Propionibacteriales</taxon>
        <taxon>Nocardioidaceae</taxon>
        <taxon>Nocardioides</taxon>
    </lineage>
</organism>
<evidence type="ECO:0000313" key="3">
    <source>
        <dbReference type="EMBL" id="MBB6628407.1"/>
    </source>
</evidence>
<gene>
    <name evidence="3" type="ORF">H5V45_13855</name>
</gene>
<keyword evidence="1 3" id="KW-0378">Hydrolase</keyword>
<dbReference type="InterPro" id="IPR029058">
    <property type="entry name" value="AB_hydrolase_fold"/>
</dbReference>
<dbReference type="InterPro" id="IPR050300">
    <property type="entry name" value="GDXG_lipolytic_enzyme"/>
</dbReference>
<dbReference type="RefSeq" id="WP_185253467.1">
    <property type="nucleotide sequence ID" value="NZ_JACKXE010000001.1"/>
</dbReference>
<reference evidence="3 4" key="1">
    <citation type="submission" date="2020-08" db="EMBL/GenBank/DDBJ databases">
        <authorList>
            <person name="Seo M.-J."/>
        </authorList>
    </citation>
    <scope>NUCLEOTIDE SEQUENCE [LARGE SCALE GENOMIC DNA]</scope>
    <source>
        <strain evidence="3 4">KIGAM211</strain>
    </source>
</reference>
<comment type="caution">
    <text evidence="3">The sequence shown here is derived from an EMBL/GenBank/DDBJ whole genome shotgun (WGS) entry which is preliminary data.</text>
</comment>
<dbReference type="InterPro" id="IPR049492">
    <property type="entry name" value="BD-FAE-like_dom"/>
</dbReference>
<proteinExistence type="predicted"/>
<evidence type="ECO:0000256" key="1">
    <source>
        <dbReference type="ARBA" id="ARBA00022801"/>
    </source>
</evidence>
<accession>A0A7X0VBX3</accession>
<sequence length="274" mass="28028">MPGLGLLGAVLVPALAACEEDRGPVTKPSGGKIAYGTDASQFGELYLPEGTPRGVVVVIHGGFWKSEYDLTLGAPLATSLAKEGWAAWNLEYRRVGGAPGAGGGGGDPETFDDIAAGIDKLADLDLDLATVVTLGHSAGGHLATWAASRGRDDRWAGGVDVTAVISQAGVLDLRTAYDDGLGAGAVEAFLGHAPGPADAILDPQQQIPLDVPVWCVHGTDDPIVPISQSQDYVAAATDAGAKAEMVEVEGDHFVVIDATSPAWTKTLAVLDQLG</sequence>
<dbReference type="PANTHER" id="PTHR48081">
    <property type="entry name" value="AB HYDROLASE SUPERFAMILY PROTEIN C4A8.06C"/>
    <property type="match status" value="1"/>
</dbReference>
<name>A0A7X0VBX3_9ACTN</name>
<dbReference type="Proteomes" id="UP000523955">
    <property type="component" value="Unassembled WGS sequence"/>
</dbReference>
<dbReference type="GO" id="GO:0016787">
    <property type="term" value="F:hydrolase activity"/>
    <property type="evidence" value="ECO:0007669"/>
    <property type="project" value="UniProtKB-KW"/>
</dbReference>